<keyword evidence="2" id="KW-1185">Reference proteome</keyword>
<evidence type="ECO:0000313" key="1">
    <source>
        <dbReference type="EMBL" id="TQD69967.1"/>
    </source>
</evidence>
<dbReference type="AlphaFoldDB" id="A0A540K6W7"/>
<accession>A0A540K6W7</accession>
<dbReference type="EMBL" id="VIEB01002201">
    <property type="protein sequence ID" value="TQD69967.1"/>
    <property type="molecule type" value="Genomic_DNA"/>
</dbReference>
<name>A0A540K6W7_MALBA</name>
<sequence>MPLPQLDLLSIVETRPSNSGASSSTFVNDNDVSLPLPSLSLGHTRIEKRINCLEADEEFPLTNRQGNRQNY</sequence>
<dbReference type="Proteomes" id="UP000315295">
    <property type="component" value="Unassembled WGS sequence"/>
</dbReference>
<reference evidence="1 2" key="1">
    <citation type="journal article" date="2019" name="G3 (Bethesda)">
        <title>Sequencing of a Wild Apple (Malus baccata) Genome Unravels the Differences Between Cultivated and Wild Apple Species Regarding Disease Resistance and Cold Tolerance.</title>
        <authorList>
            <person name="Chen X."/>
        </authorList>
    </citation>
    <scope>NUCLEOTIDE SEQUENCE [LARGE SCALE GENOMIC DNA]</scope>
    <source>
        <strain evidence="2">cv. Shandingzi</strain>
        <tissue evidence="1">Leaves</tissue>
    </source>
</reference>
<organism evidence="1 2">
    <name type="scientific">Malus baccata</name>
    <name type="common">Siberian crab apple</name>
    <name type="synonym">Pyrus baccata</name>
    <dbReference type="NCBI Taxonomy" id="106549"/>
    <lineage>
        <taxon>Eukaryota</taxon>
        <taxon>Viridiplantae</taxon>
        <taxon>Streptophyta</taxon>
        <taxon>Embryophyta</taxon>
        <taxon>Tracheophyta</taxon>
        <taxon>Spermatophyta</taxon>
        <taxon>Magnoliopsida</taxon>
        <taxon>eudicotyledons</taxon>
        <taxon>Gunneridae</taxon>
        <taxon>Pentapetalae</taxon>
        <taxon>rosids</taxon>
        <taxon>fabids</taxon>
        <taxon>Rosales</taxon>
        <taxon>Rosaceae</taxon>
        <taxon>Amygdaloideae</taxon>
        <taxon>Maleae</taxon>
        <taxon>Malus</taxon>
    </lineage>
</organism>
<proteinExistence type="predicted"/>
<evidence type="ECO:0000313" key="2">
    <source>
        <dbReference type="Proteomes" id="UP000315295"/>
    </source>
</evidence>
<gene>
    <name evidence="1" type="ORF">C1H46_044501</name>
</gene>
<comment type="caution">
    <text evidence="1">The sequence shown here is derived from an EMBL/GenBank/DDBJ whole genome shotgun (WGS) entry which is preliminary data.</text>
</comment>
<protein>
    <submittedName>
        <fullName evidence="1">Uncharacterized protein</fullName>
    </submittedName>
</protein>